<keyword evidence="7" id="KW-0808">Transferase</keyword>
<dbReference type="OrthoDB" id="9795206at2"/>
<dbReference type="PANTHER" id="PTHR31438">
    <property type="entry name" value="LYSINE N-ACYLTRANSFERASE C17G9.06C-RELATED"/>
    <property type="match status" value="1"/>
</dbReference>
<dbReference type="Gene3D" id="3.40.630.30">
    <property type="match status" value="1"/>
</dbReference>
<evidence type="ECO:0000313" key="7">
    <source>
        <dbReference type="EMBL" id="KEP24992.1"/>
    </source>
</evidence>
<dbReference type="InterPro" id="IPR019432">
    <property type="entry name" value="Acyltransferase_MbtK/IucB-like"/>
</dbReference>
<evidence type="ECO:0000256" key="5">
    <source>
        <dbReference type="ARBA" id="ARBA00031122"/>
    </source>
</evidence>
<dbReference type="EMBL" id="JOTP01000036">
    <property type="protein sequence ID" value="KEP24992.1"/>
    <property type="molecule type" value="Genomic_DNA"/>
</dbReference>
<keyword evidence="4" id="KW-0046">Antibiotic resistance</keyword>
<evidence type="ECO:0000259" key="6">
    <source>
        <dbReference type="PROSITE" id="PS51186"/>
    </source>
</evidence>
<evidence type="ECO:0000256" key="2">
    <source>
        <dbReference type="ARBA" id="ARBA00004924"/>
    </source>
</evidence>
<evidence type="ECO:0000256" key="1">
    <source>
        <dbReference type="ARBA" id="ARBA00003818"/>
    </source>
</evidence>
<comment type="caution">
    <text evidence="7">The sequence shown here is derived from an EMBL/GenBank/DDBJ whole genome shotgun (WGS) entry which is preliminary data.</text>
</comment>
<proteinExistence type="predicted"/>
<keyword evidence="8" id="KW-1185">Reference proteome</keyword>
<protein>
    <recommendedName>
        <fullName evidence="3">Lysine N-acyltransferase MbtK</fullName>
    </recommendedName>
    <alternativeName>
        <fullName evidence="5">Mycobactin synthase protein K</fullName>
    </alternativeName>
</protein>
<dbReference type="InterPro" id="IPR016181">
    <property type="entry name" value="Acyl_CoA_acyltransferase"/>
</dbReference>
<dbReference type="InterPro" id="IPR000182">
    <property type="entry name" value="GNAT_dom"/>
</dbReference>
<dbReference type="SMART" id="SM01006">
    <property type="entry name" value="AlcB"/>
    <property type="match status" value="1"/>
</dbReference>
<dbReference type="RefSeq" id="WP_034324969.1">
    <property type="nucleotide sequence ID" value="NZ_JOTP01000036.1"/>
</dbReference>
<dbReference type="GO" id="GO:0046677">
    <property type="term" value="P:response to antibiotic"/>
    <property type="evidence" value="ECO:0007669"/>
    <property type="project" value="UniProtKB-KW"/>
</dbReference>
<comment type="function">
    <text evidence="1">Acyltransferase required for the direct transfer of medium- to long-chain fatty acyl moieties from a carrier protein (MbtL) on to the epsilon-amino group of lysine residue in the mycobactin core.</text>
</comment>
<name>A0A081L6W6_9BACI</name>
<dbReference type="Proteomes" id="UP000028091">
    <property type="component" value="Unassembled WGS sequence"/>
</dbReference>
<comment type="pathway">
    <text evidence="2">Siderophore biosynthesis.</text>
</comment>
<dbReference type="PROSITE" id="PS51186">
    <property type="entry name" value="GNAT"/>
    <property type="match status" value="1"/>
</dbReference>
<reference evidence="7 8" key="1">
    <citation type="submission" date="2012-09" db="EMBL/GenBank/DDBJ databases">
        <title>Genome Sequence of Bacillus sp. DW5-4.</title>
        <authorList>
            <person name="Lai Q."/>
            <person name="Liu Y."/>
            <person name="Shao Z."/>
        </authorList>
    </citation>
    <scope>NUCLEOTIDE SEQUENCE [LARGE SCALE GENOMIC DNA]</scope>
    <source>
        <strain evidence="7 8">DW5-4</strain>
    </source>
</reference>
<dbReference type="PANTHER" id="PTHR31438:SF1">
    <property type="entry name" value="LYSINE N-ACYLTRANSFERASE C17G9.06C-RELATED"/>
    <property type="match status" value="1"/>
</dbReference>
<feature type="domain" description="N-acetyltransferase" evidence="6">
    <location>
        <begin position="6"/>
        <end position="169"/>
    </location>
</feature>
<dbReference type="eggNOG" id="COG1670">
    <property type="taxonomic scope" value="Bacteria"/>
</dbReference>
<evidence type="ECO:0000313" key="8">
    <source>
        <dbReference type="Proteomes" id="UP000028091"/>
    </source>
</evidence>
<sequence length="184" mass="21894">MRHRIKFIRAEYERDVRLVHKWMQEEYVHPFWHLNIPFPAFEKHFYQAIHDPHQTLYLGTIDGTPMSYFEAYNVKGDVIESYYQPSPHDQGIHLLIGEPDYVGKGFAAPLLQAMIAFQLEQNKRTEKIVAEPDIRNEKMIHVFEKCGFERVKPVALPDKTGLLMFCDRDRFERKYNHDMVQQAK</sequence>
<dbReference type="GO" id="GO:0019290">
    <property type="term" value="P:siderophore biosynthetic process"/>
    <property type="evidence" value="ECO:0007669"/>
    <property type="project" value="InterPro"/>
</dbReference>
<organism evidence="7 8">
    <name type="scientific">Bacillus zhangzhouensis</name>
    <dbReference type="NCBI Taxonomy" id="1178540"/>
    <lineage>
        <taxon>Bacteria</taxon>
        <taxon>Bacillati</taxon>
        <taxon>Bacillota</taxon>
        <taxon>Bacilli</taxon>
        <taxon>Bacillales</taxon>
        <taxon>Bacillaceae</taxon>
        <taxon>Bacillus</taxon>
    </lineage>
</organism>
<accession>A0A081L6W6</accession>
<gene>
    <name evidence="7" type="ORF">BA70_12665</name>
</gene>
<dbReference type="Pfam" id="PF13523">
    <property type="entry name" value="Acetyltransf_8"/>
    <property type="match status" value="1"/>
</dbReference>
<evidence type="ECO:0000256" key="3">
    <source>
        <dbReference type="ARBA" id="ARBA00020586"/>
    </source>
</evidence>
<dbReference type="SUPFAM" id="SSF55729">
    <property type="entry name" value="Acyl-CoA N-acyltransferases (Nat)"/>
    <property type="match status" value="1"/>
</dbReference>
<evidence type="ECO:0000256" key="4">
    <source>
        <dbReference type="ARBA" id="ARBA00023251"/>
    </source>
</evidence>
<dbReference type="GO" id="GO:0016410">
    <property type="term" value="F:N-acyltransferase activity"/>
    <property type="evidence" value="ECO:0007669"/>
    <property type="project" value="TreeGrafter"/>
</dbReference>
<dbReference type="AlphaFoldDB" id="A0A081L6W6"/>